<evidence type="ECO:0000256" key="6">
    <source>
        <dbReference type="ARBA" id="ARBA00025737"/>
    </source>
</evidence>
<evidence type="ECO:0000313" key="10">
    <source>
        <dbReference type="Proteomes" id="UP000502345"/>
    </source>
</evidence>
<dbReference type="GO" id="GO:0004601">
    <property type="term" value="F:peroxidase activity"/>
    <property type="evidence" value="ECO:0007669"/>
    <property type="project" value="UniProtKB-KW"/>
</dbReference>
<comment type="cofactor">
    <cofactor evidence="1">
        <name>heme b</name>
        <dbReference type="ChEBI" id="CHEBI:60344"/>
    </cofactor>
</comment>
<dbReference type="InterPro" id="IPR048327">
    <property type="entry name" value="Dyp_perox_N"/>
</dbReference>
<dbReference type="EMBL" id="CP050124">
    <property type="protein sequence ID" value="QIP42327.1"/>
    <property type="molecule type" value="Genomic_DNA"/>
</dbReference>
<evidence type="ECO:0000313" key="9">
    <source>
        <dbReference type="EMBL" id="QIP42327.1"/>
    </source>
</evidence>
<dbReference type="PANTHER" id="PTHR30521">
    <property type="entry name" value="DEFERROCHELATASE/PEROXIDASE"/>
    <property type="match status" value="1"/>
</dbReference>
<accession>A0A6G9CZA7</accession>
<feature type="domain" description="Dyp-type peroxidase N-terminal" evidence="7">
    <location>
        <begin position="15"/>
        <end position="143"/>
    </location>
</feature>
<keyword evidence="5" id="KW-0408">Iron</keyword>
<dbReference type="GO" id="GO:0020037">
    <property type="term" value="F:heme binding"/>
    <property type="evidence" value="ECO:0007669"/>
    <property type="project" value="InterPro"/>
</dbReference>
<comment type="similarity">
    <text evidence="6">Belongs to the DyP-type peroxidase family.</text>
</comment>
<gene>
    <name evidence="9" type="ORF">G9444_5084</name>
</gene>
<dbReference type="Pfam" id="PF04261">
    <property type="entry name" value="Dyp_perox_N"/>
    <property type="match status" value="1"/>
</dbReference>
<evidence type="ECO:0000259" key="8">
    <source>
        <dbReference type="Pfam" id="PF20628"/>
    </source>
</evidence>
<keyword evidence="2 9" id="KW-0575">Peroxidase</keyword>
<dbReference type="GO" id="GO:0005829">
    <property type="term" value="C:cytosol"/>
    <property type="evidence" value="ECO:0007669"/>
    <property type="project" value="TreeGrafter"/>
</dbReference>
<evidence type="ECO:0000256" key="2">
    <source>
        <dbReference type="ARBA" id="ARBA00022559"/>
    </source>
</evidence>
<evidence type="ECO:0000256" key="5">
    <source>
        <dbReference type="ARBA" id="ARBA00023004"/>
    </source>
</evidence>
<dbReference type="Pfam" id="PF20628">
    <property type="entry name" value="Dyp_perox_C"/>
    <property type="match status" value="1"/>
</dbReference>
<dbReference type="GO" id="GO:0046872">
    <property type="term" value="F:metal ion binding"/>
    <property type="evidence" value="ECO:0007669"/>
    <property type="project" value="UniProtKB-KW"/>
</dbReference>
<protein>
    <submittedName>
        <fullName evidence="9">Peroxidase</fullName>
    </submittedName>
</protein>
<keyword evidence="4" id="KW-0560">Oxidoreductase</keyword>
<sequence>MPQDVRQSDLTAQSQSVTTPLTPAAIFLVATVNPGGENTTRELLADVAGLQRAVGLRVPGSGLDVVTSIGSSVWDRLFAGPRPALLHPFAALQGDVHSAPSTPGDLLFHIRAMSMDACFEVARQITKRLHGAATVVDEVHGFQYFENRDLIGFVDGTENPVGRDAVAAVTVGDEDPAFTGGSYVHIQRYVHKMRDWEAITVDEQERVIGRSKLEDIEMTSEVKPANSHVALNAIKDENGKALEILRANMPYGCLGDDEIGTFFIGYCRTPAITERMLENMFLGNPRGNYDRLLDFSTARDGLDVLHSERRLLRGSTGYTRWALCPLTARSPSYPPSNYAA</sequence>
<name>A0A6G9CZA7_RHOER</name>
<evidence type="ECO:0000256" key="1">
    <source>
        <dbReference type="ARBA" id="ARBA00001970"/>
    </source>
</evidence>
<evidence type="ECO:0000256" key="4">
    <source>
        <dbReference type="ARBA" id="ARBA00023002"/>
    </source>
</evidence>
<dbReference type="SUPFAM" id="SSF54909">
    <property type="entry name" value="Dimeric alpha+beta barrel"/>
    <property type="match status" value="1"/>
</dbReference>
<keyword evidence="3" id="KW-0479">Metal-binding</keyword>
<dbReference type="NCBIfam" id="TIGR01413">
    <property type="entry name" value="Dyp_perox_fam"/>
    <property type="match status" value="1"/>
</dbReference>
<dbReference type="PANTHER" id="PTHR30521:SF0">
    <property type="entry name" value="DYP-TYPE PEROXIDASE FAMILY PROTEIN"/>
    <property type="match status" value="1"/>
</dbReference>
<evidence type="ECO:0000259" key="7">
    <source>
        <dbReference type="Pfam" id="PF04261"/>
    </source>
</evidence>
<dbReference type="PROSITE" id="PS51404">
    <property type="entry name" value="DYP_PEROXIDASE"/>
    <property type="match status" value="1"/>
</dbReference>
<dbReference type="Proteomes" id="UP000502345">
    <property type="component" value="Chromosome"/>
</dbReference>
<evidence type="ECO:0000256" key="3">
    <source>
        <dbReference type="ARBA" id="ARBA00022723"/>
    </source>
</evidence>
<dbReference type="InterPro" id="IPR011008">
    <property type="entry name" value="Dimeric_a/b-barrel"/>
</dbReference>
<dbReference type="InterPro" id="IPR048328">
    <property type="entry name" value="Dyp_perox_C"/>
</dbReference>
<dbReference type="AlphaFoldDB" id="A0A6G9CZA7"/>
<dbReference type="InterPro" id="IPR006314">
    <property type="entry name" value="Dyp_peroxidase"/>
</dbReference>
<feature type="domain" description="Dyp-type peroxidase C-terminal" evidence="8">
    <location>
        <begin position="146"/>
        <end position="300"/>
    </location>
</feature>
<proteinExistence type="inferred from homology"/>
<reference evidence="9 10" key="1">
    <citation type="submission" date="2020-03" db="EMBL/GenBank/DDBJ databases">
        <title>Screen low temperature-resistant strains for efficient degradation of petroleum hydrocarbons under the low temperature.</title>
        <authorList>
            <person name="Wang Y."/>
            <person name="Chen J."/>
        </authorList>
    </citation>
    <scope>NUCLEOTIDE SEQUENCE [LARGE SCALE GENOMIC DNA]</scope>
    <source>
        <strain evidence="9 10">KB1</strain>
    </source>
</reference>
<organism evidence="9 10">
    <name type="scientific">Rhodococcus erythropolis</name>
    <name type="common">Arthrobacter picolinophilus</name>
    <dbReference type="NCBI Taxonomy" id="1833"/>
    <lineage>
        <taxon>Bacteria</taxon>
        <taxon>Bacillati</taxon>
        <taxon>Actinomycetota</taxon>
        <taxon>Actinomycetes</taxon>
        <taxon>Mycobacteriales</taxon>
        <taxon>Nocardiaceae</taxon>
        <taxon>Rhodococcus</taxon>
        <taxon>Rhodococcus erythropolis group</taxon>
    </lineage>
</organism>